<dbReference type="PANTHER" id="PTHR22911:SF134">
    <property type="entry name" value="DMT FAMILY TRANSPORTER"/>
    <property type="match status" value="1"/>
</dbReference>
<feature type="transmembrane region" description="Helical" evidence="1">
    <location>
        <begin position="72"/>
        <end position="89"/>
    </location>
</feature>
<dbReference type="InterPro" id="IPR000620">
    <property type="entry name" value="EamA_dom"/>
</dbReference>
<gene>
    <name evidence="3" type="ORF">BFC18_05935</name>
</gene>
<reference evidence="3 4" key="1">
    <citation type="submission" date="2016-08" db="EMBL/GenBank/DDBJ databases">
        <authorList>
            <person name="Seilhamer J.J."/>
        </authorList>
    </citation>
    <scope>NUCLEOTIDE SEQUENCE [LARGE SCALE GENOMIC DNA]</scope>
    <source>
        <strain evidence="3 4">KCTC 42603</strain>
    </source>
</reference>
<dbReference type="EMBL" id="MDHN01000010">
    <property type="protein sequence ID" value="OFC71888.1"/>
    <property type="molecule type" value="Genomic_DNA"/>
</dbReference>
<dbReference type="STRING" id="1656094.BFC18_05935"/>
<feature type="transmembrane region" description="Helical" evidence="1">
    <location>
        <begin position="101"/>
        <end position="121"/>
    </location>
</feature>
<feature type="transmembrane region" description="Helical" evidence="1">
    <location>
        <begin position="218"/>
        <end position="237"/>
    </location>
</feature>
<feature type="transmembrane region" description="Helical" evidence="1">
    <location>
        <begin position="249"/>
        <end position="271"/>
    </location>
</feature>
<evidence type="ECO:0000256" key="1">
    <source>
        <dbReference type="SAM" id="Phobius"/>
    </source>
</evidence>
<sequence>MDTAYRPVYGFLLSLLTAFLWGVLPVALTLCLTVMDSPTITFFRFITAGVVVLALLQLNNNIPTLNMLSKKAWWLAIGATIMLVTNYVTNVMGLRFLSASSAQVLMQIAPFVLMLGGILIYKESFTKVQFCGAVLLVCGLGLFFNQRLPQIFASETESVWGIVIIAGSAIAWACYALAQKPLLKSLSARQLTLIMYLLGSVLLLPVSTPGEIMAIDTIQFAALVFCCLNTLVAYGAFTEAMRVWYASKVSAVLAVQPLFTFISMTIAENIAPEVFHQPDLDSIAYTGGFLVVCGSMLAALGRKKQKTVLSSRLAGKAG</sequence>
<evidence type="ECO:0000259" key="2">
    <source>
        <dbReference type="Pfam" id="PF00892"/>
    </source>
</evidence>
<feature type="domain" description="EamA" evidence="2">
    <location>
        <begin position="9"/>
        <end position="143"/>
    </location>
</feature>
<dbReference type="InterPro" id="IPR037185">
    <property type="entry name" value="EmrE-like"/>
</dbReference>
<evidence type="ECO:0000313" key="3">
    <source>
        <dbReference type="EMBL" id="OFC71888.1"/>
    </source>
</evidence>
<dbReference type="AlphaFoldDB" id="A0A1E7ZED0"/>
<feature type="transmembrane region" description="Helical" evidence="1">
    <location>
        <begin position="158"/>
        <end position="178"/>
    </location>
</feature>
<keyword evidence="1" id="KW-0812">Transmembrane</keyword>
<feature type="domain" description="EamA" evidence="2">
    <location>
        <begin position="160"/>
        <end position="266"/>
    </location>
</feature>
<feature type="transmembrane region" description="Helical" evidence="1">
    <location>
        <begin position="190"/>
        <end position="206"/>
    </location>
</feature>
<dbReference type="Pfam" id="PF00892">
    <property type="entry name" value="EamA"/>
    <property type="match status" value="2"/>
</dbReference>
<keyword evidence="4" id="KW-1185">Reference proteome</keyword>
<comment type="caution">
    <text evidence="3">The sequence shown here is derived from an EMBL/GenBank/DDBJ whole genome shotgun (WGS) entry which is preliminary data.</text>
</comment>
<dbReference type="SUPFAM" id="SSF103481">
    <property type="entry name" value="Multidrug resistance efflux transporter EmrE"/>
    <property type="match status" value="1"/>
</dbReference>
<feature type="transmembrane region" description="Helical" evidence="1">
    <location>
        <begin position="12"/>
        <end position="35"/>
    </location>
</feature>
<organism evidence="3 4">
    <name type="scientific">Alteromonas confluentis</name>
    <dbReference type="NCBI Taxonomy" id="1656094"/>
    <lineage>
        <taxon>Bacteria</taxon>
        <taxon>Pseudomonadati</taxon>
        <taxon>Pseudomonadota</taxon>
        <taxon>Gammaproteobacteria</taxon>
        <taxon>Alteromonadales</taxon>
        <taxon>Alteromonadaceae</taxon>
        <taxon>Alteromonas/Salinimonas group</taxon>
        <taxon>Alteromonas</taxon>
    </lineage>
</organism>
<dbReference type="PANTHER" id="PTHR22911">
    <property type="entry name" value="ACYL-MALONYL CONDENSING ENZYME-RELATED"/>
    <property type="match status" value="1"/>
</dbReference>
<protein>
    <recommendedName>
        <fullName evidence="2">EamA domain-containing protein</fullName>
    </recommendedName>
</protein>
<keyword evidence="1" id="KW-0472">Membrane</keyword>
<proteinExistence type="predicted"/>
<dbReference type="GO" id="GO:0016020">
    <property type="term" value="C:membrane"/>
    <property type="evidence" value="ECO:0007669"/>
    <property type="project" value="InterPro"/>
</dbReference>
<feature type="transmembrane region" description="Helical" evidence="1">
    <location>
        <begin position="283"/>
        <end position="301"/>
    </location>
</feature>
<name>A0A1E7ZED0_9ALTE</name>
<accession>A0A1E7ZED0</accession>
<feature type="transmembrane region" description="Helical" evidence="1">
    <location>
        <begin position="41"/>
        <end position="60"/>
    </location>
</feature>
<dbReference type="Proteomes" id="UP000175691">
    <property type="component" value="Unassembled WGS sequence"/>
</dbReference>
<keyword evidence="1" id="KW-1133">Transmembrane helix</keyword>
<evidence type="ECO:0000313" key="4">
    <source>
        <dbReference type="Proteomes" id="UP000175691"/>
    </source>
</evidence>
<feature type="transmembrane region" description="Helical" evidence="1">
    <location>
        <begin position="128"/>
        <end position="146"/>
    </location>
</feature>